<dbReference type="PRINTS" id="PR00725">
    <property type="entry name" value="DADACBPTASE1"/>
</dbReference>
<dbReference type="UniPathway" id="UPA00219"/>
<comment type="function">
    <text evidence="1">Removes C-terminal D-alanyl residues from sugar-peptide cell wall precursors.</text>
</comment>
<evidence type="ECO:0000256" key="18">
    <source>
        <dbReference type="PIRSR" id="PIRSR618044-1"/>
    </source>
</evidence>
<dbReference type="InterPro" id="IPR018044">
    <property type="entry name" value="Peptidase_S11"/>
</dbReference>
<evidence type="ECO:0000256" key="19">
    <source>
        <dbReference type="PIRSR" id="PIRSR618044-2"/>
    </source>
</evidence>
<dbReference type="GO" id="GO:0008360">
    <property type="term" value="P:regulation of cell shape"/>
    <property type="evidence" value="ECO:0007669"/>
    <property type="project" value="UniProtKB-KW"/>
</dbReference>
<evidence type="ECO:0000259" key="22">
    <source>
        <dbReference type="SMART" id="SM00936"/>
    </source>
</evidence>
<dbReference type="GO" id="GO:0009002">
    <property type="term" value="F:serine-type D-Ala-D-Ala carboxypeptidase activity"/>
    <property type="evidence" value="ECO:0007669"/>
    <property type="project" value="UniProtKB-EC"/>
</dbReference>
<dbReference type="PANTHER" id="PTHR21581">
    <property type="entry name" value="D-ALANYL-D-ALANINE CARBOXYPEPTIDASE"/>
    <property type="match status" value="1"/>
</dbReference>
<dbReference type="InterPro" id="IPR012338">
    <property type="entry name" value="Beta-lactam/transpept-like"/>
</dbReference>
<feature type="signal peptide" evidence="21">
    <location>
        <begin position="1"/>
        <end position="20"/>
    </location>
</feature>
<evidence type="ECO:0000256" key="4">
    <source>
        <dbReference type="ARBA" id="ARBA00007164"/>
    </source>
</evidence>
<comment type="similarity">
    <text evidence="4 20">Belongs to the peptidase S11 family.</text>
</comment>
<keyword evidence="13" id="KW-0573">Peptidoglycan synthesis</keyword>
<comment type="caution">
    <text evidence="23">The sequence shown here is derived from an EMBL/GenBank/DDBJ whole genome shotgun (WGS) entry which is preliminary data.</text>
</comment>
<dbReference type="RefSeq" id="WP_207542607.1">
    <property type="nucleotide sequence ID" value="NZ_JAFNAA010000020.1"/>
</dbReference>
<evidence type="ECO:0000256" key="11">
    <source>
        <dbReference type="ARBA" id="ARBA00022801"/>
    </source>
</evidence>
<dbReference type="AlphaFoldDB" id="A0A8I1WB03"/>
<dbReference type="InterPro" id="IPR015956">
    <property type="entry name" value="Peniciliin-bd_prot_C_sf"/>
</dbReference>
<protein>
    <recommendedName>
        <fullName evidence="5">serine-type D-Ala-D-Ala carboxypeptidase</fullName>
        <ecNumber evidence="5">3.4.16.4</ecNumber>
    </recommendedName>
</protein>
<keyword evidence="9" id="KW-0645">Protease</keyword>
<evidence type="ECO:0000256" key="20">
    <source>
        <dbReference type="RuleBase" id="RU004016"/>
    </source>
</evidence>
<keyword evidence="7" id="KW-0997">Cell inner membrane</keyword>
<evidence type="ECO:0000256" key="16">
    <source>
        <dbReference type="ARBA" id="ARBA00034000"/>
    </source>
</evidence>
<evidence type="ECO:0000256" key="6">
    <source>
        <dbReference type="ARBA" id="ARBA00022475"/>
    </source>
</evidence>
<sequence>MNIVSKLTLAALLVASTAHADTDMPLRAPHIDAASWVLMSARTGQILTAANENERRNPASLTKLMTTYVAEQALDEGRITLNDPVTIGNDAWATRNPVFKGSSLMFLKPGDKATVSDLLRGIIIDSGNDACVALSDYVSGGQQQFVEQMNANVKLLNMPNTHFETVHGLDAPGQYSSARDMAVLAQTIINSEPTYYPFYSEKSLTWNGVTQRNRNGLLWDKTLHVDGMKTGHTETAGYNLVATSIDGEGQRLIAVVMGAASSKGREEQAKKLLLWGQNNFETVQLAQKDRAITREKVWYGQDKYAELGAGHNLFFTLPKGAAHELRVRYTLKDKDLKAPVAKGTEVGVIEYVYHDQVIGSEKLYTLSAVKEAGIFSRLKDFVSLKLS</sequence>
<evidence type="ECO:0000256" key="14">
    <source>
        <dbReference type="ARBA" id="ARBA00023136"/>
    </source>
</evidence>
<dbReference type="GO" id="GO:0006508">
    <property type="term" value="P:proteolysis"/>
    <property type="evidence" value="ECO:0007669"/>
    <property type="project" value="UniProtKB-KW"/>
</dbReference>
<feature type="active site" description="Acyl-ester intermediate" evidence="18">
    <location>
        <position position="60"/>
    </location>
</feature>
<evidence type="ECO:0000256" key="10">
    <source>
        <dbReference type="ARBA" id="ARBA00022729"/>
    </source>
</evidence>
<proteinExistence type="inferred from homology"/>
<dbReference type="Pfam" id="PF07943">
    <property type="entry name" value="PBP5_C"/>
    <property type="match status" value="1"/>
</dbReference>
<dbReference type="SUPFAM" id="SSF56601">
    <property type="entry name" value="beta-lactamase/transpeptidase-like"/>
    <property type="match status" value="1"/>
</dbReference>
<evidence type="ECO:0000256" key="8">
    <source>
        <dbReference type="ARBA" id="ARBA00022645"/>
    </source>
</evidence>
<dbReference type="SMART" id="SM00936">
    <property type="entry name" value="PBP5_C"/>
    <property type="match status" value="1"/>
</dbReference>
<dbReference type="InterPro" id="IPR001967">
    <property type="entry name" value="Peptidase_S11_N"/>
</dbReference>
<keyword evidence="12" id="KW-0133">Cell shape</keyword>
<evidence type="ECO:0000256" key="7">
    <source>
        <dbReference type="ARBA" id="ARBA00022519"/>
    </source>
</evidence>
<dbReference type="Gene3D" id="2.60.410.10">
    <property type="entry name" value="D-Ala-D-Ala carboxypeptidase, C-terminal domain"/>
    <property type="match status" value="1"/>
</dbReference>
<dbReference type="InterPro" id="IPR037167">
    <property type="entry name" value="Peptidase_S11_C_sf"/>
</dbReference>
<evidence type="ECO:0000256" key="13">
    <source>
        <dbReference type="ARBA" id="ARBA00022984"/>
    </source>
</evidence>
<dbReference type="Proteomes" id="UP000664658">
    <property type="component" value="Unassembled WGS sequence"/>
</dbReference>
<feature type="chain" id="PRO_5034243548" description="serine-type D-Ala-D-Ala carboxypeptidase" evidence="21">
    <location>
        <begin position="21"/>
        <end position="387"/>
    </location>
</feature>
<name>A0A8I1WB03_PLESH</name>
<feature type="domain" description="Peptidase S11 D-Ala-D-Ala carboxypeptidase A C-terminal" evidence="22">
    <location>
        <begin position="280"/>
        <end position="371"/>
    </location>
</feature>
<evidence type="ECO:0000256" key="12">
    <source>
        <dbReference type="ARBA" id="ARBA00022960"/>
    </source>
</evidence>
<keyword evidence="11 23" id="KW-0378">Hydrolase</keyword>
<comment type="pathway">
    <text evidence="17">Glycan biosynthesis.</text>
</comment>
<evidence type="ECO:0000256" key="15">
    <source>
        <dbReference type="ARBA" id="ARBA00023316"/>
    </source>
</evidence>
<dbReference type="Pfam" id="PF00768">
    <property type="entry name" value="Peptidase_S11"/>
    <property type="match status" value="1"/>
</dbReference>
<evidence type="ECO:0000256" key="21">
    <source>
        <dbReference type="SAM" id="SignalP"/>
    </source>
</evidence>
<gene>
    <name evidence="23" type="ORF">J2R62_15220</name>
</gene>
<dbReference type="SUPFAM" id="SSF69189">
    <property type="entry name" value="Penicillin-binding protein associated domain"/>
    <property type="match status" value="1"/>
</dbReference>
<evidence type="ECO:0000313" key="24">
    <source>
        <dbReference type="Proteomes" id="UP000664658"/>
    </source>
</evidence>
<keyword evidence="6" id="KW-1003">Cell membrane</keyword>
<dbReference type="GO" id="GO:0071555">
    <property type="term" value="P:cell wall organization"/>
    <property type="evidence" value="ECO:0007669"/>
    <property type="project" value="UniProtKB-KW"/>
</dbReference>
<evidence type="ECO:0000313" key="23">
    <source>
        <dbReference type="EMBL" id="MBO1109537.1"/>
    </source>
</evidence>
<comment type="subcellular location">
    <subcellularLocation>
        <location evidence="2">Cell inner membrane</location>
        <topology evidence="2">Peripheral membrane protein</topology>
    </subcellularLocation>
</comment>
<evidence type="ECO:0000256" key="17">
    <source>
        <dbReference type="ARBA" id="ARBA00060592"/>
    </source>
</evidence>
<evidence type="ECO:0000256" key="5">
    <source>
        <dbReference type="ARBA" id="ARBA00012448"/>
    </source>
</evidence>
<dbReference type="Gene3D" id="3.40.710.10">
    <property type="entry name" value="DD-peptidase/beta-lactamase superfamily"/>
    <property type="match status" value="1"/>
</dbReference>
<keyword evidence="15" id="KW-0961">Cell wall biogenesis/degradation</keyword>
<feature type="binding site" evidence="19">
    <location>
        <position position="229"/>
    </location>
    <ligand>
        <name>substrate</name>
    </ligand>
</feature>
<keyword evidence="8" id="KW-0121">Carboxypeptidase</keyword>
<dbReference type="GO" id="GO:0005886">
    <property type="term" value="C:plasma membrane"/>
    <property type="evidence" value="ECO:0007669"/>
    <property type="project" value="UniProtKB-SubCell"/>
</dbReference>
<organism evidence="23 24">
    <name type="scientific">Plesiomonas shigelloides</name>
    <name type="common">Aeromonas shigelloides</name>
    <dbReference type="NCBI Taxonomy" id="703"/>
    <lineage>
        <taxon>Bacteria</taxon>
        <taxon>Pseudomonadati</taxon>
        <taxon>Pseudomonadota</taxon>
        <taxon>Gammaproteobacteria</taxon>
        <taxon>Enterobacterales</taxon>
        <taxon>Enterobacteriaceae</taxon>
        <taxon>Plesiomonas</taxon>
    </lineage>
</organism>
<dbReference type="GO" id="GO:0009252">
    <property type="term" value="P:peptidoglycan biosynthetic process"/>
    <property type="evidence" value="ECO:0007669"/>
    <property type="project" value="UniProtKB-UniPathway"/>
</dbReference>
<comment type="pathway">
    <text evidence="3">Cell wall biogenesis; peptidoglycan biosynthesis.</text>
</comment>
<evidence type="ECO:0000256" key="1">
    <source>
        <dbReference type="ARBA" id="ARBA00003217"/>
    </source>
</evidence>
<reference evidence="23" key="1">
    <citation type="submission" date="2021-03" db="EMBL/GenBank/DDBJ databases">
        <title>Plesiomonas shigelloides zfcc0051, isolated from zebrafish feces.</title>
        <authorList>
            <person name="Vanderhoek Z."/>
            <person name="Gaulke C."/>
        </authorList>
    </citation>
    <scope>NUCLEOTIDE SEQUENCE</scope>
    <source>
        <strain evidence="23">Zfcc0051</strain>
    </source>
</reference>
<keyword evidence="10 21" id="KW-0732">Signal</keyword>
<dbReference type="InterPro" id="IPR012907">
    <property type="entry name" value="Peptidase_S11_C"/>
</dbReference>
<dbReference type="EMBL" id="JAFNAA010000020">
    <property type="protein sequence ID" value="MBO1109537.1"/>
    <property type="molecule type" value="Genomic_DNA"/>
</dbReference>
<evidence type="ECO:0000256" key="3">
    <source>
        <dbReference type="ARBA" id="ARBA00004752"/>
    </source>
</evidence>
<evidence type="ECO:0000256" key="9">
    <source>
        <dbReference type="ARBA" id="ARBA00022670"/>
    </source>
</evidence>
<accession>A0A8I1WB03</accession>
<dbReference type="GO" id="GO:0008658">
    <property type="term" value="F:penicillin binding"/>
    <property type="evidence" value="ECO:0007669"/>
    <property type="project" value="UniProtKB-ARBA"/>
</dbReference>
<dbReference type="EC" id="3.4.16.4" evidence="5"/>
<comment type="catalytic activity">
    <reaction evidence="16">
        <text>Preferential cleavage: (Ac)2-L-Lys-D-Ala-|-D-Ala. Also transpeptidation of peptidyl-alanyl moieties that are N-acyl substituents of D-alanine.</text>
        <dbReference type="EC" id="3.4.16.4"/>
    </reaction>
</comment>
<dbReference type="PANTHER" id="PTHR21581:SF5">
    <property type="entry name" value="D-ALANYL-D-ALANINE CARBOXYPEPTIDASE DACD"/>
    <property type="match status" value="1"/>
</dbReference>
<evidence type="ECO:0000256" key="2">
    <source>
        <dbReference type="ARBA" id="ARBA00004417"/>
    </source>
</evidence>
<keyword evidence="14" id="KW-0472">Membrane</keyword>
<feature type="active site" evidence="18">
    <location>
        <position position="126"/>
    </location>
</feature>
<feature type="active site" description="Proton acceptor" evidence="18">
    <location>
        <position position="63"/>
    </location>
</feature>
<dbReference type="FunFam" id="3.40.710.10:FF:000001">
    <property type="entry name" value="D-alanyl-D-alanine serine-type carboxypeptidase"/>
    <property type="match status" value="1"/>
</dbReference>